<name>A0A6C1B0M1_9RHOO</name>
<dbReference type="EMBL" id="CP048836">
    <property type="protein sequence ID" value="QID16539.1"/>
    <property type="molecule type" value="Genomic_DNA"/>
</dbReference>
<dbReference type="InterPro" id="IPR029058">
    <property type="entry name" value="AB_hydrolase_fold"/>
</dbReference>
<proteinExistence type="predicted"/>
<dbReference type="Pfam" id="PF02450">
    <property type="entry name" value="LCAT"/>
    <property type="match status" value="1"/>
</dbReference>
<dbReference type="Gene3D" id="3.40.50.1820">
    <property type="entry name" value="alpha/beta hydrolase"/>
    <property type="match status" value="2"/>
</dbReference>
<feature type="repeat" description="TPR" evidence="1">
    <location>
        <begin position="1550"/>
        <end position="1583"/>
    </location>
</feature>
<protein>
    <submittedName>
        <fullName evidence="4">CHAT domain-containing protein</fullName>
    </submittedName>
</protein>
<dbReference type="PANTHER" id="PTHR37946">
    <property type="entry name" value="SLL1969 PROTEIN"/>
    <property type="match status" value="1"/>
</dbReference>
<dbReference type="GO" id="GO:0006629">
    <property type="term" value="P:lipid metabolic process"/>
    <property type="evidence" value="ECO:0007669"/>
    <property type="project" value="InterPro"/>
</dbReference>
<dbReference type="PROSITE" id="PS50005">
    <property type="entry name" value="TPR"/>
    <property type="match status" value="1"/>
</dbReference>
<dbReference type="PANTHER" id="PTHR37946:SF1">
    <property type="entry name" value="SLL1969 PROTEIN"/>
    <property type="match status" value="1"/>
</dbReference>
<dbReference type="InterPro" id="IPR024983">
    <property type="entry name" value="CHAT_dom"/>
</dbReference>
<dbReference type="KEGG" id="azq:G3580_02185"/>
<dbReference type="RefSeq" id="WP_173763707.1">
    <property type="nucleotide sequence ID" value="NZ_CP048836.1"/>
</dbReference>
<dbReference type="InterPro" id="IPR019734">
    <property type="entry name" value="TPR_rpt"/>
</dbReference>
<dbReference type="InterPro" id="IPR029030">
    <property type="entry name" value="Caspase-like_dom_sf"/>
</dbReference>
<evidence type="ECO:0000259" key="2">
    <source>
        <dbReference type="Pfam" id="PF12770"/>
    </source>
</evidence>
<dbReference type="InterPro" id="IPR003386">
    <property type="entry name" value="LACT/PDAT_acylTrfase"/>
</dbReference>
<dbReference type="InterPro" id="IPR046880">
    <property type="entry name" value="TPR-S"/>
</dbReference>
<dbReference type="SUPFAM" id="SSF52129">
    <property type="entry name" value="Caspase-like"/>
    <property type="match status" value="1"/>
</dbReference>
<keyword evidence="5" id="KW-1185">Reference proteome</keyword>
<sequence>MSSDRTYLLAGLESAAQAPATREVRITRSRRIQPGAARGSQAPAEVSGDAVLRVELENGFVLWSRADDLLRERGRQIGQRDGEATWQIDFAPRPGQPARGSERGWLGLGVRLLEAFGVDLSGKAAGALGRSLEDKQLKDAPPGLYRCALGANAQGDPGLQPACDIGAESSPLLVFIHGTGSSTAGSFGALWRDDNAAGAALRHRFEARYGKRVFALQHRTLTESPIHNALALATALPAGAEVHLVSHSRGGLVGELMCLGMRDPDLDPLSPALIQTLFAADRCMAEQLGLARLDDSAAKARDAAYAADRAALLELLEVLHTKQLRITRFVRVACPARGTTLASGRLDRWLSVLDFIAGNGIFGDALDFLLAVVKERTDPRTLPGLEAMMPGSALTRLLQHPDLVTAADLSVIAGDTEGDSLWSQIKLLAADWFYGSDHDLVVNTGSMMGGLRRVEGHARFLRDEGGQVNHFRYFTNEKTVRWLSNGLLRTDEGDGGFQPIALAPVETPRWREALARSRGGTAPKPLVVILPGTMGSALQQQGETVWLDYWRLLRGQLSRLRVGQPAVEPVDLIGDFYGPLVEFLARSHRVEIFPYDWRMSVREAAARLADALERWLPDLERSGQPVHLVAHSMGGLVVRAMIADGGPGAAIWQRIVALPNSRFMMLGTPNRGSYEAVRWLTGLNATERKLALLDLTKNTDDIIDIVGRYPGLVELLPFAPDDPDFTEPALWKALKAELEATWPVSGAGVLRAARPTWSRLLAGAIDPDHMVYLAGCQEATVTGYRVEPANDWDWPPRRKLVFDATAEGDGTVTWASGRLTGVPTWYVEDTAHDALCTQTRAFPGLLDLLMTGTTDRLPANPPRARAGVPARFVLPEPPFTDDLPDAAAVSRFGFGGGLPATAEGGLPVAPRIRVSVRHGDLAYARYPVVVGHYAGDAIVSAEAALDYRLDHALSRRLRLGMYPAAPGSHALFFNEVPDARPQGAVVVGLGQVGELRPGLLEGGVRTAVLDFALQVAQWPDDHRFGPAAAPRSAALSCLLVGTGAGGMPVSAAVEVILRAAVSAADKLTEQGLENRVVIDEIEFIEIYEDVAISASEGIEQALRDGELSARVEWPDRNIQTGQGRRRRVRCDEQPEWWHRLEIIEEEGRRALRFIFATDRARAEETLMAGQLELADAFIAQASRSPAANSEVAKTLFEMLLPNSLKAMAPNQSNMVLMLDACSARYPWELLENRWGAINRPPAVAAGLVRQLKAREFRHQPLHSTSAKAFVVGNPDLGGWASFPDLPGARREAEEVAAMLRSGAFDVRESVDERADAILAGLHRDAWRILHLAGHGEHEYPLGEGKDGTPRTVSGMVIGRDAFLTPGDVEQMRWVPEVVFINCCHLGKTQTSGSSAYTTLAANLAVQFVNMGVKAVVAAGWAVDDGAASAFAASFYRHLLDGQAFGDAVRAAREVVWANFPGVNTWGAYQCYGDPSYRLRGEGSAPVSRPPQPFFAPAELVTALGNHLEWIRMQIQHDGEDPARLARMRDGIGHLIARVPEDVREGWLARADVAAALGFAWGETGAYAEAIDWLEKAMRLDTGDCPVRAVEQCANFKVRLAGHEWASLRRTDGLDESARDELIERIESAIMELDLICQRAPTSERYALLGSACKRLAWVHEHRTPRREALINMANYYRLAGQLETAGGQPPGAYAFSNQALAEVLVAMMDKAAGLDDAWLADCDAMIERTRARNELNPNVWDALGEADCLLVRLLARPPRGRLLRSEAEQIGAAYRLALMRGASPRERTTVVEHLDFVVALCGDARRTLRDALALIRSAL</sequence>
<evidence type="ECO:0000313" key="4">
    <source>
        <dbReference type="EMBL" id="QID16539.1"/>
    </source>
</evidence>
<dbReference type="Proteomes" id="UP000501991">
    <property type="component" value="Chromosome"/>
</dbReference>
<organism evidence="4 5">
    <name type="scientific">Nitrogeniibacter mangrovi</name>
    <dbReference type="NCBI Taxonomy" id="2016596"/>
    <lineage>
        <taxon>Bacteria</taxon>
        <taxon>Pseudomonadati</taxon>
        <taxon>Pseudomonadota</taxon>
        <taxon>Betaproteobacteria</taxon>
        <taxon>Rhodocyclales</taxon>
        <taxon>Zoogloeaceae</taxon>
        <taxon>Nitrogeniibacter</taxon>
    </lineage>
</organism>
<dbReference type="GO" id="GO:0008374">
    <property type="term" value="F:O-acyltransferase activity"/>
    <property type="evidence" value="ECO:0007669"/>
    <property type="project" value="InterPro"/>
</dbReference>
<evidence type="ECO:0000259" key="3">
    <source>
        <dbReference type="Pfam" id="PF24096"/>
    </source>
</evidence>
<dbReference type="Pfam" id="PF20308">
    <property type="entry name" value="TPR-S"/>
    <property type="match status" value="1"/>
</dbReference>
<reference evidence="4 5" key="1">
    <citation type="submission" date="2020-02" db="EMBL/GenBank/DDBJ databases">
        <title>Nitrogenibacter mangrovi gen. nov., sp. nov. isolated from mangrove sediment, a denitrifying betaproteobacterium.</title>
        <authorList>
            <person name="Liao H."/>
            <person name="Tian Y."/>
        </authorList>
    </citation>
    <scope>NUCLEOTIDE SEQUENCE [LARGE SCALE GENOMIC DNA]</scope>
    <source>
        <strain evidence="4 5">M9-3-2</strain>
    </source>
</reference>
<feature type="domain" description="CHAT" evidence="2">
    <location>
        <begin position="1190"/>
        <end position="1473"/>
    </location>
</feature>
<dbReference type="SUPFAM" id="SSF53474">
    <property type="entry name" value="alpha/beta-Hydrolases"/>
    <property type="match status" value="2"/>
</dbReference>
<evidence type="ECO:0000256" key="1">
    <source>
        <dbReference type="PROSITE-ProRule" id="PRU00339"/>
    </source>
</evidence>
<evidence type="ECO:0000313" key="5">
    <source>
        <dbReference type="Proteomes" id="UP000501991"/>
    </source>
</evidence>
<feature type="domain" description="DUF7379" evidence="3">
    <location>
        <begin position="173"/>
        <end position="254"/>
    </location>
</feature>
<dbReference type="Pfam" id="PF12770">
    <property type="entry name" value="CHAT"/>
    <property type="match status" value="1"/>
</dbReference>
<gene>
    <name evidence="4" type="ORF">G3580_02185</name>
</gene>
<accession>A0A6C1B0M1</accession>
<dbReference type="InterPro" id="IPR055803">
    <property type="entry name" value="DUF7379"/>
</dbReference>
<dbReference type="Pfam" id="PF24096">
    <property type="entry name" value="DUF7379"/>
    <property type="match status" value="1"/>
</dbReference>
<keyword evidence="1" id="KW-0802">TPR repeat</keyword>